<proteinExistence type="inferred from homology"/>
<evidence type="ECO:0000256" key="10">
    <source>
        <dbReference type="ARBA" id="ARBA00022777"/>
    </source>
</evidence>
<dbReference type="EC" id="2.7.4.7" evidence="6"/>
<dbReference type="InterPro" id="IPR029056">
    <property type="entry name" value="Ribokinase-like"/>
</dbReference>
<dbReference type="EC" id="2.7.1.49" evidence="5"/>
<dbReference type="Proteomes" id="UP000199568">
    <property type="component" value="Unassembled WGS sequence"/>
</dbReference>
<evidence type="ECO:0000256" key="4">
    <source>
        <dbReference type="ARBA" id="ARBA00009879"/>
    </source>
</evidence>
<accession>A0A1H9Y5C1</accession>
<evidence type="ECO:0000259" key="16">
    <source>
        <dbReference type="Pfam" id="PF08543"/>
    </source>
</evidence>
<dbReference type="PANTHER" id="PTHR20858">
    <property type="entry name" value="PHOSPHOMETHYLPYRIMIDINE KINASE"/>
    <property type="match status" value="1"/>
</dbReference>
<dbReference type="InterPro" id="IPR004399">
    <property type="entry name" value="HMP/HMP-P_kinase_dom"/>
</dbReference>
<sequence length="269" mass="28605">MKHLLTIAGSDCSGGAGIQADLKTFSALGNYGMSVITAITAQNTLGVDAVVEIDKAMVKAQIDAIFKDITVDAVKVGMVSNSEIIQQITSSLLEWKPPVIVIDPVMVSKSGHHLLQPEAKNALIKNLLPIATIVTPNIPEAEVILDRKITTIEAMERAAMDIYRLGPKSVLVKGGHLSGDAVDVFFDGVVITKLSSPRIQKKNTHGTGCTLSSAIASYLASEEDIILAISKAKEYVTKAIDCGLEIGKGVGPLHHFHPFVSIQDKNSKA</sequence>
<keyword evidence="9" id="KW-0547">Nucleotide-binding</keyword>
<evidence type="ECO:0000256" key="8">
    <source>
        <dbReference type="ARBA" id="ARBA00022679"/>
    </source>
</evidence>
<dbReference type="InterPro" id="IPR013749">
    <property type="entry name" value="PM/HMP-P_kinase-1"/>
</dbReference>
<evidence type="ECO:0000256" key="13">
    <source>
        <dbReference type="ARBA" id="ARBA00037917"/>
    </source>
</evidence>
<evidence type="ECO:0000256" key="2">
    <source>
        <dbReference type="ARBA" id="ARBA00000565"/>
    </source>
</evidence>
<evidence type="ECO:0000256" key="7">
    <source>
        <dbReference type="ARBA" id="ARBA00019161"/>
    </source>
</evidence>
<evidence type="ECO:0000256" key="6">
    <source>
        <dbReference type="ARBA" id="ARBA00012963"/>
    </source>
</evidence>
<dbReference type="EMBL" id="FOHU01000001">
    <property type="protein sequence ID" value="SES64033.1"/>
    <property type="molecule type" value="Genomic_DNA"/>
</dbReference>
<dbReference type="GO" id="GO:0009228">
    <property type="term" value="P:thiamine biosynthetic process"/>
    <property type="evidence" value="ECO:0007669"/>
    <property type="project" value="UniProtKB-KW"/>
</dbReference>
<protein>
    <recommendedName>
        <fullName evidence="7">Hydroxymethylpyrimidine/phosphomethylpyrimidine kinase</fullName>
        <ecNumber evidence="5">2.7.1.49</ecNumber>
        <ecNumber evidence="6">2.7.4.7</ecNumber>
    </recommendedName>
    <alternativeName>
        <fullName evidence="14">Hydroxymethylpyrimidine kinase</fullName>
    </alternativeName>
    <alternativeName>
        <fullName evidence="15">Hydroxymethylpyrimidine phosphate kinase</fullName>
    </alternativeName>
</protein>
<comment type="catalytic activity">
    <reaction evidence="1">
        <text>4-amino-5-hydroxymethyl-2-methylpyrimidine + ATP = 4-amino-2-methyl-5-(phosphooxymethyl)pyrimidine + ADP + H(+)</text>
        <dbReference type="Rhea" id="RHEA:23096"/>
        <dbReference type="ChEBI" id="CHEBI:15378"/>
        <dbReference type="ChEBI" id="CHEBI:16892"/>
        <dbReference type="ChEBI" id="CHEBI:30616"/>
        <dbReference type="ChEBI" id="CHEBI:58354"/>
        <dbReference type="ChEBI" id="CHEBI:456216"/>
        <dbReference type="EC" id="2.7.1.49"/>
    </reaction>
</comment>
<comment type="pathway">
    <text evidence="13">Cofactor biosynthesis; thiamine diphosphate biosynthesis; 4-amino-2-methyl-5-diphosphomethylpyrimidine from 5-amino-1-(5-phospho-D-ribosyl)imidazole: step 2/3.</text>
</comment>
<keyword evidence="10 17" id="KW-0418">Kinase</keyword>
<keyword evidence="18" id="KW-1185">Reference proteome</keyword>
<dbReference type="OrthoDB" id="9810880at2"/>
<evidence type="ECO:0000256" key="1">
    <source>
        <dbReference type="ARBA" id="ARBA00000151"/>
    </source>
</evidence>
<organism evidence="17 18">
    <name type="scientific">Natronincola peptidivorans</name>
    <dbReference type="NCBI Taxonomy" id="426128"/>
    <lineage>
        <taxon>Bacteria</taxon>
        <taxon>Bacillati</taxon>
        <taxon>Bacillota</taxon>
        <taxon>Clostridia</taxon>
        <taxon>Peptostreptococcales</taxon>
        <taxon>Natronincolaceae</taxon>
        <taxon>Natronincola</taxon>
    </lineage>
</organism>
<dbReference type="GO" id="GO:0008902">
    <property type="term" value="F:hydroxymethylpyrimidine kinase activity"/>
    <property type="evidence" value="ECO:0007669"/>
    <property type="project" value="UniProtKB-EC"/>
</dbReference>
<dbReference type="AlphaFoldDB" id="A0A1H9Y5C1"/>
<evidence type="ECO:0000313" key="17">
    <source>
        <dbReference type="EMBL" id="SES64033.1"/>
    </source>
</evidence>
<evidence type="ECO:0000256" key="5">
    <source>
        <dbReference type="ARBA" id="ARBA00012135"/>
    </source>
</evidence>
<keyword evidence="11" id="KW-0067">ATP-binding</keyword>
<dbReference type="STRING" id="426128.SAMN05660297_00042"/>
<dbReference type="FunFam" id="3.40.1190.20:FF:000003">
    <property type="entry name" value="Phosphomethylpyrimidine kinase ThiD"/>
    <property type="match status" value="1"/>
</dbReference>
<dbReference type="GO" id="GO:0005524">
    <property type="term" value="F:ATP binding"/>
    <property type="evidence" value="ECO:0007669"/>
    <property type="project" value="UniProtKB-KW"/>
</dbReference>
<dbReference type="NCBIfam" id="TIGR00097">
    <property type="entry name" value="HMP-P_kinase"/>
    <property type="match status" value="1"/>
</dbReference>
<dbReference type="GO" id="GO:0008972">
    <property type="term" value="F:phosphomethylpyrimidine kinase activity"/>
    <property type="evidence" value="ECO:0007669"/>
    <property type="project" value="UniProtKB-EC"/>
</dbReference>
<dbReference type="CDD" id="cd01169">
    <property type="entry name" value="HMPP_kinase"/>
    <property type="match status" value="1"/>
</dbReference>
<evidence type="ECO:0000313" key="18">
    <source>
        <dbReference type="Proteomes" id="UP000199568"/>
    </source>
</evidence>
<evidence type="ECO:0000256" key="15">
    <source>
        <dbReference type="ARBA" id="ARBA00043176"/>
    </source>
</evidence>
<dbReference type="SUPFAM" id="SSF53613">
    <property type="entry name" value="Ribokinase-like"/>
    <property type="match status" value="1"/>
</dbReference>
<keyword evidence="8" id="KW-0808">Transferase</keyword>
<dbReference type="PANTHER" id="PTHR20858:SF17">
    <property type="entry name" value="HYDROXYMETHYLPYRIMIDINE_PHOSPHOMETHYLPYRIMIDINE KINASE THI20-RELATED"/>
    <property type="match status" value="1"/>
</dbReference>
<dbReference type="GO" id="GO:0005829">
    <property type="term" value="C:cytosol"/>
    <property type="evidence" value="ECO:0007669"/>
    <property type="project" value="TreeGrafter"/>
</dbReference>
<evidence type="ECO:0000256" key="12">
    <source>
        <dbReference type="ARBA" id="ARBA00022977"/>
    </source>
</evidence>
<comment type="similarity">
    <text evidence="4">Belongs to the ThiD family.</text>
</comment>
<gene>
    <name evidence="17" type="ORF">SAMN05660297_00042</name>
</gene>
<dbReference type="RefSeq" id="WP_090437685.1">
    <property type="nucleotide sequence ID" value="NZ_FOHU01000001.1"/>
</dbReference>
<evidence type="ECO:0000256" key="9">
    <source>
        <dbReference type="ARBA" id="ARBA00022741"/>
    </source>
</evidence>
<reference evidence="17 18" key="1">
    <citation type="submission" date="2016-10" db="EMBL/GenBank/DDBJ databases">
        <authorList>
            <person name="de Groot N.N."/>
        </authorList>
    </citation>
    <scope>NUCLEOTIDE SEQUENCE [LARGE SCALE GENOMIC DNA]</scope>
    <source>
        <strain evidence="17 18">DSM 18979</strain>
    </source>
</reference>
<evidence type="ECO:0000256" key="11">
    <source>
        <dbReference type="ARBA" id="ARBA00022840"/>
    </source>
</evidence>
<evidence type="ECO:0000256" key="14">
    <source>
        <dbReference type="ARBA" id="ARBA00042102"/>
    </source>
</evidence>
<evidence type="ECO:0000256" key="3">
    <source>
        <dbReference type="ARBA" id="ARBA00004769"/>
    </source>
</evidence>
<feature type="domain" description="Pyridoxamine kinase/Phosphomethylpyrimidine kinase" evidence="16">
    <location>
        <begin position="11"/>
        <end position="254"/>
    </location>
</feature>
<dbReference type="Gene3D" id="3.40.1190.20">
    <property type="match status" value="1"/>
</dbReference>
<name>A0A1H9Y5C1_9FIRM</name>
<dbReference type="Pfam" id="PF08543">
    <property type="entry name" value="Phos_pyr_kin"/>
    <property type="match status" value="1"/>
</dbReference>
<comment type="catalytic activity">
    <reaction evidence="2">
        <text>4-amino-2-methyl-5-(phosphooxymethyl)pyrimidine + ATP = 4-amino-2-methyl-5-(diphosphooxymethyl)pyrimidine + ADP</text>
        <dbReference type="Rhea" id="RHEA:19893"/>
        <dbReference type="ChEBI" id="CHEBI:30616"/>
        <dbReference type="ChEBI" id="CHEBI:57841"/>
        <dbReference type="ChEBI" id="CHEBI:58354"/>
        <dbReference type="ChEBI" id="CHEBI:456216"/>
        <dbReference type="EC" id="2.7.4.7"/>
    </reaction>
</comment>
<comment type="pathway">
    <text evidence="3">Cofactor biosynthesis; thiamine diphosphate biosynthesis; 4-amino-2-methyl-5-diphosphomethylpyrimidine from 5-amino-1-(5-phospho-D-ribosyl)imidazole: step 3/3.</text>
</comment>
<keyword evidence="12" id="KW-0784">Thiamine biosynthesis</keyword>